<evidence type="ECO:0000256" key="1">
    <source>
        <dbReference type="ARBA" id="ARBA00005568"/>
    </source>
</evidence>
<dbReference type="Pfam" id="PF03328">
    <property type="entry name" value="HpcH_HpaI"/>
    <property type="match status" value="1"/>
</dbReference>
<dbReference type="SUPFAM" id="SSF51621">
    <property type="entry name" value="Phosphoenolpyruvate/pyruvate domain"/>
    <property type="match status" value="1"/>
</dbReference>
<dbReference type="EMBL" id="JACCJC010000030">
    <property type="protein sequence ID" value="KAF6234398.1"/>
    <property type="molecule type" value="Genomic_DNA"/>
</dbReference>
<evidence type="ECO:0000313" key="5">
    <source>
        <dbReference type="EMBL" id="KAF6234398.1"/>
    </source>
</evidence>
<proteinExistence type="inferred from homology"/>
<evidence type="ECO:0000313" key="6">
    <source>
        <dbReference type="Proteomes" id="UP000578531"/>
    </source>
</evidence>
<organism evidence="5 6">
    <name type="scientific">Letharia columbiana</name>
    <dbReference type="NCBI Taxonomy" id="112416"/>
    <lineage>
        <taxon>Eukaryota</taxon>
        <taxon>Fungi</taxon>
        <taxon>Dikarya</taxon>
        <taxon>Ascomycota</taxon>
        <taxon>Pezizomycotina</taxon>
        <taxon>Lecanoromycetes</taxon>
        <taxon>OSLEUM clade</taxon>
        <taxon>Lecanoromycetidae</taxon>
        <taxon>Lecanorales</taxon>
        <taxon>Lecanorineae</taxon>
        <taxon>Parmeliaceae</taxon>
        <taxon>Letharia</taxon>
    </lineage>
</organism>
<dbReference type="AlphaFoldDB" id="A0A8H6L3S3"/>
<comment type="caution">
    <text evidence="5">The sequence shown here is derived from an EMBL/GenBank/DDBJ whole genome shotgun (WGS) entry which is preliminary data.</text>
</comment>
<dbReference type="Gene3D" id="3.20.20.60">
    <property type="entry name" value="Phosphoenolpyruvate-binding domains"/>
    <property type="match status" value="1"/>
</dbReference>
<dbReference type="InterPro" id="IPR050251">
    <property type="entry name" value="HpcH-HpaI_aldolase"/>
</dbReference>
<protein>
    <recommendedName>
        <fullName evidence="4">HpcH/HpaI aldolase/citrate lyase domain-containing protein</fullName>
    </recommendedName>
</protein>
<dbReference type="GO" id="GO:0016832">
    <property type="term" value="F:aldehyde-lyase activity"/>
    <property type="evidence" value="ECO:0007669"/>
    <property type="project" value="TreeGrafter"/>
</dbReference>
<keyword evidence="3" id="KW-0456">Lyase</keyword>
<dbReference type="GeneID" id="59289088"/>
<evidence type="ECO:0000256" key="3">
    <source>
        <dbReference type="ARBA" id="ARBA00023239"/>
    </source>
</evidence>
<dbReference type="RefSeq" id="XP_037163795.1">
    <property type="nucleotide sequence ID" value="XM_037309335.1"/>
</dbReference>
<dbReference type="InterPro" id="IPR015813">
    <property type="entry name" value="Pyrv/PenolPyrv_kinase-like_dom"/>
</dbReference>
<dbReference type="OrthoDB" id="1621678at2759"/>
<gene>
    <name evidence="5" type="ORF">HO173_007431</name>
</gene>
<dbReference type="Proteomes" id="UP000578531">
    <property type="component" value="Unassembled WGS sequence"/>
</dbReference>
<sequence length="284" mass="30066">MQAANKLQKALRTGSGLTFGAWQMLPGSNQARTIARCGFDWVLVDTEHGNIDDSAMHEAVAAIAGCGVSPIVRIAANEGWMVKRALDSGAHGIIVPLLYTAEDAKRVVQSAKFPPEGTRGFGSPFPMEKFGGQTSAEYLQQANDSLVTIVQIETKEALENVDAIAKVPGIDVLFVGPFDLGNNIGHSIVDGTMHDELKEAIAKIHRAAKENEKSSGIYSTSGDQAREFADQGFNMVSVMTDMVALPAYMTSALTTARGSYVHSALNMGKGAMSGLAKMTGSQGS</sequence>
<dbReference type="InterPro" id="IPR005000">
    <property type="entry name" value="Aldolase/citrate-lyase_domain"/>
</dbReference>
<dbReference type="GO" id="GO:0005737">
    <property type="term" value="C:cytoplasm"/>
    <property type="evidence" value="ECO:0007669"/>
    <property type="project" value="TreeGrafter"/>
</dbReference>
<dbReference type="GO" id="GO:0046872">
    <property type="term" value="F:metal ion binding"/>
    <property type="evidence" value="ECO:0007669"/>
    <property type="project" value="UniProtKB-KW"/>
</dbReference>
<keyword evidence="2" id="KW-0479">Metal-binding</keyword>
<reference evidence="5 6" key="1">
    <citation type="journal article" date="2020" name="Genomics">
        <title>Complete, high-quality genomes from long-read metagenomic sequencing of two wolf lichen thalli reveals enigmatic genome architecture.</title>
        <authorList>
            <person name="McKenzie S.K."/>
            <person name="Walston R.F."/>
            <person name="Allen J.L."/>
        </authorList>
    </citation>
    <scope>NUCLEOTIDE SEQUENCE [LARGE SCALE GENOMIC DNA]</scope>
    <source>
        <strain evidence="5">WasteWater2</strain>
    </source>
</reference>
<name>A0A8H6L3S3_9LECA</name>
<feature type="domain" description="HpcH/HpaI aldolase/citrate lyase" evidence="4">
    <location>
        <begin position="30"/>
        <end position="241"/>
    </location>
</feature>
<dbReference type="PANTHER" id="PTHR30502:SF0">
    <property type="entry name" value="PHOSPHOENOLPYRUVATE CARBOXYLASE FAMILY PROTEIN"/>
    <property type="match status" value="1"/>
</dbReference>
<dbReference type="InterPro" id="IPR040442">
    <property type="entry name" value="Pyrv_kinase-like_dom_sf"/>
</dbReference>
<dbReference type="PANTHER" id="PTHR30502">
    <property type="entry name" value="2-KETO-3-DEOXY-L-RHAMNONATE ALDOLASE"/>
    <property type="match status" value="1"/>
</dbReference>
<evidence type="ECO:0000259" key="4">
    <source>
        <dbReference type="Pfam" id="PF03328"/>
    </source>
</evidence>
<accession>A0A8H6L3S3</accession>
<evidence type="ECO:0000256" key="2">
    <source>
        <dbReference type="ARBA" id="ARBA00022723"/>
    </source>
</evidence>
<comment type="similarity">
    <text evidence="1">Belongs to the HpcH/HpaI aldolase family.</text>
</comment>
<keyword evidence="6" id="KW-1185">Reference proteome</keyword>